<keyword evidence="4" id="KW-1185">Reference proteome</keyword>
<sequence length="365" mass="40396">MKKLCTVISMVLILGLLLTGCNNASTSADEIANSNINNSFIITGLEADDIEITVEKLKTYNSVTKDVVSVNSSGKENKFQVTGSLLEDVLKDLGYSQKDLQAIRLAAGDGYSMDVPKEVVNTRDIILAYEIDGEALDEKTQPVRVIIPEERAMYWVRNLTTIEVLEAVEKATVDVVVFLEAATTLVPQEEYTYYDSVDYAVKTKDIIDKFASSGEEDIYIKATDGLEKNEALTIFKEGYIKITGEANPMFLSPDVPKGMYVKNILQFSKGKYGFFSLNSGEAIFESITVDDKEGTPIKAIADEIQLKEGKLYRFTAIDGYSVEVTAEDLERGIVYIGEEGDLRTQFEGLPKNTRVKGLLSIEVIE</sequence>
<gene>
    <name evidence="3" type="ORF">F8154_13145</name>
</gene>
<accession>A0A6I0F8F2</accession>
<feature type="signal peptide" evidence="1">
    <location>
        <begin position="1"/>
        <end position="24"/>
    </location>
</feature>
<dbReference type="EMBL" id="WBZC01000059">
    <property type="protein sequence ID" value="KAB3531272.1"/>
    <property type="molecule type" value="Genomic_DNA"/>
</dbReference>
<dbReference type="AlphaFoldDB" id="A0A6I0F8F2"/>
<dbReference type="OrthoDB" id="1704220at2"/>
<dbReference type="Pfam" id="PF00174">
    <property type="entry name" value="Oxidored_molyb"/>
    <property type="match status" value="1"/>
</dbReference>
<dbReference type="Proteomes" id="UP000432715">
    <property type="component" value="Unassembled WGS sequence"/>
</dbReference>
<comment type="caution">
    <text evidence="3">The sequence shown here is derived from an EMBL/GenBank/DDBJ whole genome shotgun (WGS) entry which is preliminary data.</text>
</comment>
<proteinExistence type="predicted"/>
<evidence type="ECO:0000313" key="4">
    <source>
        <dbReference type="Proteomes" id="UP000432715"/>
    </source>
</evidence>
<name>A0A6I0F8F2_9FIRM</name>
<dbReference type="InterPro" id="IPR000572">
    <property type="entry name" value="OxRdtase_Mopterin-bd_dom"/>
</dbReference>
<dbReference type="RefSeq" id="WP_151862078.1">
    <property type="nucleotide sequence ID" value="NZ_WBZC01000059.1"/>
</dbReference>
<organism evidence="3 4">
    <name type="scientific">Alkaliphilus pronyensis</name>
    <dbReference type="NCBI Taxonomy" id="1482732"/>
    <lineage>
        <taxon>Bacteria</taxon>
        <taxon>Bacillati</taxon>
        <taxon>Bacillota</taxon>
        <taxon>Clostridia</taxon>
        <taxon>Peptostreptococcales</taxon>
        <taxon>Natronincolaceae</taxon>
        <taxon>Alkaliphilus</taxon>
    </lineage>
</organism>
<protein>
    <submittedName>
        <fullName evidence="3">Molybdopterin-dependent oxidoreductase</fullName>
    </submittedName>
</protein>
<evidence type="ECO:0000313" key="3">
    <source>
        <dbReference type="EMBL" id="KAB3531272.1"/>
    </source>
</evidence>
<keyword evidence="1" id="KW-0732">Signal</keyword>
<feature type="chain" id="PRO_5026199495" evidence="1">
    <location>
        <begin position="25"/>
        <end position="365"/>
    </location>
</feature>
<evidence type="ECO:0000259" key="2">
    <source>
        <dbReference type="Pfam" id="PF00174"/>
    </source>
</evidence>
<feature type="domain" description="Oxidoreductase molybdopterin-binding" evidence="2">
    <location>
        <begin position="40"/>
        <end position="170"/>
    </location>
</feature>
<dbReference type="PROSITE" id="PS51257">
    <property type="entry name" value="PROKAR_LIPOPROTEIN"/>
    <property type="match status" value="1"/>
</dbReference>
<dbReference type="Gene3D" id="3.90.420.10">
    <property type="entry name" value="Oxidoreductase, molybdopterin-binding domain"/>
    <property type="match status" value="1"/>
</dbReference>
<dbReference type="InterPro" id="IPR036374">
    <property type="entry name" value="OxRdtase_Mopterin-bd_sf"/>
</dbReference>
<dbReference type="SUPFAM" id="SSF56524">
    <property type="entry name" value="Oxidoreductase molybdopterin-binding domain"/>
    <property type="match status" value="1"/>
</dbReference>
<evidence type="ECO:0000256" key="1">
    <source>
        <dbReference type="SAM" id="SignalP"/>
    </source>
</evidence>
<reference evidence="3 4" key="1">
    <citation type="submission" date="2019-10" db="EMBL/GenBank/DDBJ databases">
        <title>Alkaliphilus serpentinus sp. nov. and Alkaliphilus pronyensis sp. nov., two novel anaerobic alkaliphilic species isolated from the serpentinized-hosted hydrothermal field of the Prony Bay (New Caledonia).</title>
        <authorList>
            <person name="Postec A."/>
        </authorList>
    </citation>
    <scope>NUCLEOTIDE SEQUENCE [LARGE SCALE GENOMIC DNA]</scope>
    <source>
        <strain evidence="3 4">LacV</strain>
    </source>
</reference>